<sequence length="169" mass="19458">MLFYFVNQLFWSEVLTAQCITRKLNYRDFEGVVVAIDGNKLTIPIAFGLTMENNLYCCTWFLTRLTKALRLGRDVSFITNMGSSCIEHVFPDSYQGILPKYMRTRGVSSGTLQSWLWMTSNSYIVSGFEENFRWLNIDAREVLANIGNAKWARANFPNICWNAVNIDIP</sequence>
<keyword evidence="2" id="KW-1185">Reference proteome</keyword>
<organism evidence="1 2">
    <name type="scientific">Lactuca sativa</name>
    <name type="common">Garden lettuce</name>
    <dbReference type="NCBI Taxonomy" id="4236"/>
    <lineage>
        <taxon>Eukaryota</taxon>
        <taxon>Viridiplantae</taxon>
        <taxon>Streptophyta</taxon>
        <taxon>Embryophyta</taxon>
        <taxon>Tracheophyta</taxon>
        <taxon>Spermatophyta</taxon>
        <taxon>Magnoliopsida</taxon>
        <taxon>eudicotyledons</taxon>
        <taxon>Gunneridae</taxon>
        <taxon>Pentapetalae</taxon>
        <taxon>asterids</taxon>
        <taxon>campanulids</taxon>
        <taxon>Asterales</taxon>
        <taxon>Asteraceae</taxon>
        <taxon>Cichorioideae</taxon>
        <taxon>Cichorieae</taxon>
        <taxon>Lactucinae</taxon>
        <taxon>Lactuca</taxon>
    </lineage>
</organism>
<dbReference type="EMBL" id="NBSK02000005">
    <property type="protein sequence ID" value="KAJ0203992.1"/>
    <property type="molecule type" value="Genomic_DNA"/>
</dbReference>
<comment type="caution">
    <text evidence="1">The sequence shown here is derived from an EMBL/GenBank/DDBJ whole genome shotgun (WGS) entry which is preliminary data.</text>
</comment>
<evidence type="ECO:0000313" key="1">
    <source>
        <dbReference type="EMBL" id="KAJ0203992.1"/>
    </source>
</evidence>
<proteinExistence type="predicted"/>
<reference evidence="1 2" key="1">
    <citation type="journal article" date="2017" name="Nat. Commun.">
        <title>Genome assembly with in vitro proximity ligation data and whole-genome triplication in lettuce.</title>
        <authorList>
            <person name="Reyes-Chin-Wo S."/>
            <person name="Wang Z."/>
            <person name="Yang X."/>
            <person name="Kozik A."/>
            <person name="Arikit S."/>
            <person name="Song C."/>
            <person name="Xia L."/>
            <person name="Froenicke L."/>
            <person name="Lavelle D.O."/>
            <person name="Truco M.J."/>
            <person name="Xia R."/>
            <person name="Zhu S."/>
            <person name="Xu C."/>
            <person name="Xu H."/>
            <person name="Xu X."/>
            <person name="Cox K."/>
            <person name="Korf I."/>
            <person name="Meyers B.C."/>
            <person name="Michelmore R.W."/>
        </authorList>
    </citation>
    <scope>NUCLEOTIDE SEQUENCE [LARGE SCALE GENOMIC DNA]</scope>
    <source>
        <strain evidence="2">cv. Salinas</strain>
        <tissue evidence="1">Seedlings</tissue>
    </source>
</reference>
<name>A0A9R1VBI8_LACSA</name>
<dbReference type="Proteomes" id="UP000235145">
    <property type="component" value="Unassembled WGS sequence"/>
</dbReference>
<evidence type="ECO:0000313" key="2">
    <source>
        <dbReference type="Proteomes" id="UP000235145"/>
    </source>
</evidence>
<gene>
    <name evidence="1" type="ORF">LSAT_V11C500265100</name>
</gene>
<accession>A0A9R1VBI8</accession>
<protein>
    <submittedName>
        <fullName evidence="1">Uncharacterized protein</fullName>
    </submittedName>
</protein>
<dbReference type="AlphaFoldDB" id="A0A9R1VBI8"/>